<dbReference type="EMBL" id="MT143460">
    <property type="protein sequence ID" value="QJA97077.1"/>
    <property type="molecule type" value="Genomic_DNA"/>
</dbReference>
<accession>A0A6M3LNY7</accession>
<protein>
    <submittedName>
        <fullName evidence="1">Uncharacterized protein</fullName>
    </submittedName>
</protein>
<sequence length="121" mass="14132">MKTTQKQFELFKSECQKWIDRFEISHWDIVYEHKAEKGNYANTLRNIESLNAVIGLGEELDIDGLDLGISIDDYIKVLAKHEVLHILCGKVSEYGTSREFTFTDIRRAEEELVRKLEKIIN</sequence>
<gene>
    <name evidence="1" type="ORF">MM415B06722_0005</name>
</gene>
<evidence type="ECO:0000313" key="1">
    <source>
        <dbReference type="EMBL" id="QJA97077.1"/>
    </source>
</evidence>
<proteinExistence type="predicted"/>
<reference evidence="1" key="1">
    <citation type="submission" date="2020-03" db="EMBL/GenBank/DDBJ databases">
        <title>The deep terrestrial virosphere.</title>
        <authorList>
            <person name="Holmfeldt K."/>
            <person name="Nilsson E."/>
            <person name="Simone D."/>
            <person name="Lopez-Fernandez M."/>
            <person name="Wu X."/>
            <person name="de Brujin I."/>
            <person name="Lundin D."/>
            <person name="Andersson A."/>
            <person name="Bertilsson S."/>
            <person name="Dopson M."/>
        </authorList>
    </citation>
    <scope>NUCLEOTIDE SEQUENCE</scope>
    <source>
        <strain evidence="1">MM415B06722</strain>
    </source>
</reference>
<organism evidence="1">
    <name type="scientific">viral metagenome</name>
    <dbReference type="NCBI Taxonomy" id="1070528"/>
    <lineage>
        <taxon>unclassified sequences</taxon>
        <taxon>metagenomes</taxon>
        <taxon>organismal metagenomes</taxon>
    </lineage>
</organism>
<name>A0A6M3LNY7_9ZZZZ</name>
<dbReference type="AlphaFoldDB" id="A0A6M3LNY7"/>